<protein>
    <submittedName>
        <fullName evidence="2">Uncharacterized protein</fullName>
    </submittedName>
</protein>
<organism evidence="2 3">
    <name type="scientific">Streptacidiphilus pinicola</name>
    <dbReference type="NCBI Taxonomy" id="2219663"/>
    <lineage>
        <taxon>Bacteria</taxon>
        <taxon>Bacillati</taxon>
        <taxon>Actinomycetota</taxon>
        <taxon>Actinomycetes</taxon>
        <taxon>Kitasatosporales</taxon>
        <taxon>Streptomycetaceae</taxon>
        <taxon>Streptacidiphilus</taxon>
    </lineage>
</organism>
<comment type="caution">
    <text evidence="2">The sequence shown here is derived from an EMBL/GenBank/DDBJ whole genome shotgun (WGS) entry which is preliminary data.</text>
</comment>
<keyword evidence="1" id="KW-0812">Transmembrane</keyword>
<keyword evidence="1" id="KW-1133">Transmembrane helix</keyword>
<sequence length="62" mass="6596">MHHELACLTARLRVLAARLRDLGDDGYSTEAVIVTALLVILAITVIGVISAKVIAKVNSINL</sequence>
<gene>
    <name evidence="2" type="ORF">DN069_07610</name>
</gene>
<dbReference type="AlphaFoldDB" id="A0A2X0IM67"/>
<keyword evidence="3" id="KW-1185">Reference proteome</keyword>
<feature type="transmembrane region" description="Helical" evidence="1">
    <location>
        <begin position="32"/>
        <end position="55"/>
    </location>
</feature>
<accession>A0A2X0IM67</accession>
<dbReference type="EMBL" id="QKYN01000030">
    <property type="protein sequence ID" value="RAG86214.1"/>
    <property type="molecule type" value="Genomic_DNA"/>
</dbReference>
<dbReference type="RefSeq" id="WP_037606736.1">
    <property type="nucleotide sequence ID" value="NZ_QKYN01000030.1"/>
</dbReference>
<name>A0A2X0IM67_9ACTN</name>
<evidence type="ECO:0000313" key="2">
    <source>
        <dbReference type="EMBL" id="RAG86214.1"/>
    </source>
</evidence>
<evidence type="ECO:0000313" key="3">
    <source>
        <dbReference type="Proteomes" id="UP000248889"/>
    </source>
</evidence>
<dbReference type="OrthoDB" id="3855542at2"/>
<reference evidence="2 3" key="1">
    <citation type="submission" date="2018-06" db="EMBL/GenBank/DDBJ databases">
        <title>Streptacidiphilus pinicola sp. nov., isolated from pine grove soil.</title>
        <authorList>
            <person name="Roh S.G."/>
            <person name="Park S."/>
            <person name="Kim M.-K."/>
            <person name="Yun B.-R."/>
            <person name="Park J."/>
            <person name="Kim M.J."/>
            <person name="Kim Y.S."/>
            <person name="Kim S.B."/>
        </authorList>
    </citation>
    <scope>NUCLEOTIDE SEQUENCE [LARGE SCALE GENOMIC DNA]</scope>
    <source>
        <strain evidence="2 3">MMS16-CNU450</strain>
    </source>
</reference>
<dbReference type="Proteomes" id="UP000248889">
    <property type="component" value="Unassembled WGS sequence"/>
</dbReference>
<proteinExistence type="predicted"/>
<evidence type="ECO:0000256" key="1">
    <source>
        <dbReference type="SAM" id="Phobius"/>
    </source>
</evidence>
<keyword evidence="1" id="KW-0472">Membrane</keyword>